<feature type="chain" id="PRO_5013370576" evidence="2">
    <location>
        <begin position="23"/>
        <end position="667"/>
    </location>
</feature>
<feature type="signal peptide" evidence="2">
    <location>
        <begin position="1"/>
        <end position="22"/>
    </location>
</feature>
<dbReference type="AlphaFoldDB" id="A0A224XL45"/>
<accession>A0A224XL45</accession>
<protein>
    <submittedName>
        <fullName evidence="3">Putative secreted protein</fullName>
    </submittedName>
</protein>
<name>A0A224XL45_9HEMI</name>
<sequence length="667" mass="77069">MKYFSILIWILLQLGISSLPQAKRIYFLHNNLGKINKNQIFVNISAFEEDNEALNEPIPDIEMILKRNAETTVSSIDAIKDILSKGDLSKLPATFYYYPMTTKATCPVGPKAPTYNNVECTYVPGKIICHMGRFNFVINNGDHHMDRDVVEKFVIMAYQRYGEGDNFFDVAVDEKETTPCGCYIKDSFETTENINKWNLPPVTIECELVSNDKIKMCNPLLEPTEKIYQCKTKTLGLRKRSTLHISVNNDGIVSFVKDPMVLHQKVRKKREFSWSLPEESENFQNKKLREKSRRFAKYNDEESVTDENDLSNLYFHSKIPYVRNYTDTCTLQYQFYPWCPEYKTDPCSSPISAPTPRPCRQACATKCTTQCTTAPQCIVDTSCNTTPLCTVEVTTDEILLRQTKKHAIRKKRHKKNGRRRRKLQKPPKFDCESLEVAYSNTEGKNLNAIRRGRQYLSDLNSADDTPQNILQANFQGGCPRSTTCSTPARCRTSGPCNSNSCILASKELKIQQSDQQAEMLKENSLHQLKEENARETLQYFGTENSLVQSITNQSLRQIERLDEENTFPQISQPPQSGQILSNNNFELENTFPKAEFRSDYYVRSPQDNYLTDESLNNDLSGNLIRPFKKQYRPKRKMIFRKIPRFRRKQMKQWMYNQVNAPPSMVNV</sequence>
<feature type="compositionally biased region" description="Basic residues" evidence="1">
    <location>
        <begin position="405"/>
        <end position="425"/>
    </location>
</feature>
<reference evidence="3" key="1">
    <citation type="journal article" date="2018" name="PLoS Negl. Trop. Dis.">
        <title>An insight into the salivary gland and fat body transcriptome of Panstrongylus lignarius (Hemiptera: Heteroptera), the main vector of Chagas disease in Peru.</title>
        <authorList>
            <person name="Nevoa J.C."/>
            <person name="Mendes M.T."/>
            <person name="da Silva M.V."/>
            <person name="Soares S.C."/>
            <person name="Oliveira C.J.F."/>
            <person name="Ribeiro J.M.C."/>
        </authorList>
    </citation>
    <scope>NUCLEOTIDE SEQUENCE</scope>
</reference>
<keyword evidence="2" id="KW-0732">Signal</keyword>
<dbReference type="EMBL" id="GFTR01007675">
    <property type="protein sequence ID" value="JAW08751.1"/>
    <property type="molecule type" value="Transcribed_RNA"/>
</dbReference>
<organism evidence="3">
    <name type="scientific">Panstrongylus lignarius</name>
    <dbReference type="NCBI Taxonomy" id="156445"/>
    <lineage>
        <taxon>Eukaryota</taxon>
        <taxon>Metazoa</taxon>
        <taxon>Ecdysozoa</taxon>
        <taxon>Arthropoda</taxon>
        <taxon>Hexapoda</taxon>
        <taxon>Insecta</taxon>
        <taxon>Pterygota</taxon>
        <taxon>Neoptera</taxon>
        <taxon>Paraneoptera</taxon>
        <taxon>Hemiptera</taxon>
        <taxon>Heteroptera</taxon>
        <taxon>Panheteroptera</taxon>
        <taxon>Cimicomorpha</taxon>
        <taxon>Reduviidae</taxon>
        <taxon>Triatominae</taxon>
        <taxon>Panstrongylus</taxon>
    </lineage>
</organism>
<evidence type="ECO:0000313" key="3">
    <source>
        <dbReference type="EMBL" id="JAW08751.1"/>
    </source>
</evidence>
<proteinExistence type="predicted"/>
<evidence type="ECO:0000256" key="2">
    <source>
        <dbReference type="SAM" id="SignalP"/>
    </source>
</evidence>
<evidence type="ECO:0000256" key="1">
    <source>
        <dbReference type="SAM" id="MobiDB-lite"/>
    </source>
</evidence>
<feature type="region of interest" description="Disordered" evidence="1">
    <location>
        <begin position="405"/>
        <end position="426"/>
    </location>
</feature>